<evidence type="ECO:0000259" key="1">
    <source>
        <dbReference type="Pfam" id="PF05592"/>
    </source>
</evidence>
<dbReference type="EMBL" id="DXET01000081">
    <property type="protein sequence ID" value="HIX80989.1"/>
    <property type="molecule type" value="Genomic_DNA"/>
</dbReference>
<protein>
    <submittedName>
        <fullName evidence="3">Family 78 glycoside hydrolase catalytic domain</fullName>
    </submittedName>
</protein>
<dbReference type="Gene3D" id="2.60.40.10">
    <property type="entry name" value="Immunoglobulins"/>
    <property type="match status" value="1"/>
</dbReference>
<proteinExistence type="predicted"/>
<dbReference type="InterPro" id="IPR013737">
    <property type="entry name" value="Bac_rhamnosid_N"/>
</dbReference>
<feature type="domain" description="Bacterial alpha-L-rhamnosidase N-terminal" evidence="2">
    <location>
        <begin position="166"/>
        <end position="334"/>
    </location>
</feature>
<reference evidence="3" key="2">
    <citation type="submission" date="2021-04" db="EMBL/GenBank/DDBJ databases">
        <authorList>
            <person name="Gilroy R."/>
        </authorList>
    </citation>
    <scope>NUCLEOTIDE SEQUENCE</scope>
    <source>
        <strain evidence="3">ChiGjej1B1-14440</strain>
    </source>
</reference>
<dbReference type="GO" id="GO:0016787">
    <property type="term" value="F:hydrolase activity"/>
    <property type="evidence" value="ECO:0007669"/>
    <property type="project" value="UniProtKB-KW"/>
</dbReference>
<evidence type="ECO:0000313" key="4">
    <source>
        <dbReference type="Proteomes" id="UP000886724"/>
    </source>
</evidence>
<keyword evidence="3" id="KW-0378">Hydrolase</keyword>
<gene>
    <name evidence="3" type="ORF">H9980_03315</name>
</gene>
<dbReference type="Pfam" id="PF25788">
    <property type="entry name" value="Ig_Rha78A_N"/>
    <property type="match status" value="1"/>
</dbReference>
<dbReference type="InterPro" id="IPR013783">
    <property type="entry name" value="Ig-like_fold"/>
</dbReference>
<accession>A0A9D1XKH7</accession>
<evidence type="ECO:0000259" key="2">
    <source>
        <dbReference type="Pfam" id="PF08531"/>
    </source>
</evidence>
<dbReference type="PANTHER" id="PTHR33307:SF6">
    <property type="entry name" value="ALPHA-RHAMNOSIDASE (EUROFUNG)-RELATED"/>
    <property type="match status" value="1"/>
</dbReference>
<evidence type="ECO:0000313" key="3">
    <source>
        <dbReference type="EMBL" id="HIX80989.1"/>
    </source>
</evidence>
<dbReference type="PANTHER" id="PTHR33307">
    <property type="entry name" value="ALPHA-RHAMNOSIDASE (EUROFUNG)"/>
    <property type="match status" value="1"/>
</dbReference>
<dbReference type="Gene3D" id="2.60.120.260">
    <property type="entry name" value="Galactose-binding domain-like"/>
    <property type="match status" value="2"/>
</dbReference>
<dbReference type="InterPro" id="IPR016007">
    <property type="entry name" value="Alpha_rhamnosid"/>
</dbReference>
<organism evidence="3 4">
    <name type="scientific">Candidatus Erysipelatoclostridium merdavium</name>
    <dbReference type="NCBI Taxonomy" id="2838566"/>
    <lineage>
        <taxon>Bacteria</taxon>
        <taxon>Bacillati</taxon>
        <taxon>Bacillota</taxon>
        <taxon>Erysipelotrichia</taxon>
        <taxon>Erysipelotrichales</taxon>
        <taxon>Erysipelotrichales incertae sedis</taxon>
    </lineage>
</organism>
<feature type="domain" description="Alpha-L-rhamnosidase concanavalin-like" evidence="1">
    <location>
        <begin position="344"/>
        <end position="443"/>
    </location>
</feature>
<reference evidence="3" key="1">
    <citation type="journal article" date="2021" name="PeerJ">
        <title>Extensive microbial diversity within the chicken gut microbiome revealed by metagenomics and culture.</title>
        <authorList>
            <person name="Gilroy R."/>
            <person name="Ravi A."/>
            <person name="Getino M."/>
            <person name="Pursley I."/>
            <person name="Horton D.L."/>
            <person name="Alikhan N.F."/>
            <person name="Baker D."/>
            <person name="Gharbi K."/>
            <person name="Hall N."/>
            <person name="Watson M."/>
            <person name="Adriaenssens E.M."/>
            <person name="Foster-Nyarko E."/>
            <person name="Jarju S."/>
            <person name="Secka A."/>
            <person name="Antonio M."/>
            <person name="Oren A."/>
            <person name="Chaudhuri R.R."/>
            <person name="La Ragione R."/>
            <person name="Hildebrand F."/>
            <person name="Pallen M.J."/>
        </authorList>
    </citation>
    <scope>NUCLEOTIDE SEQUENCE</scope>
    <source>
        <strain evidence="3">ChiGjej1B1-14440</strain>
    </source>
</reference>
<name>A0A9D1XKH7_9FIRM</name>
<dbReference type="Pfam" id="PF05592">
    <property type="entry name" value="Bac_rhamnosid"/>
    <property type="match status" value="1"/>
</dbReference>
<dbReference type="InterPro" id="IPR008902">
    <property type="entry name" value="Rhamnosid_concanavalin"/>
</dbReference>
<comment type="caution">
    <text evidence="3">The sequence shown here is derived from an EMBL/GenBank/DDBJ whole genome shotgun (WGS) entry which is preliminary data.</text>
</comment>
<dbReference type="Proteomes" id="UP000886724">
    <property type="component" value="Unassembled WGS sequence"/>
</dbReference>
<sequence length="483" mass="55535">MEDNLVIKEITVENLIEPIGIDSYKPRFAWKLESFESNVFQKAYQIQIFDENKLVIDTGKVESNSSIENIVEGFIPKPMVRYIIKLNVWDNYDHKAYYETYFETGRLNIPFEASWIEPEQEPTPSSLEGKQMDQESVASNTNLDRERDFAEFRPSKYIRIPFESKKAIKKARVYMTAHGIYQFYVNGVRYDNREFAPENTSYHKLLQYQTYDITPLLQMGKNVFGIIIGDGWWCGRVGTTGDSCQYGNKLGLLFESVITYHDGSKQIITGSQGKSMSGPIIFSDLFVGEKYDARKELSGWLKTDYDDSNWDEVKEVDYPIDNLVGQSSEPVRIINSFKPKRIIKTPANEIVIDAGKIVAGFVEFSLTAKARIEIKLEHSEVLDTNGNYYNNILGTNKEQTDIYITKDGFQTFRPHFTYHGFRYIRITNWPQTISLDDFKINVISSDMESISSFKTNNQLINQLQHNIVSSQVANSISIPTDCP</sequence>
<dbReference type="CDD" id="cd21393">
    <property type="entry name" value="sm_acid_XPC-like"/>
    <property type="match status" value="1"/>
</dbReference>
<dbReference type="AlphaFoldDB" id="A0A9D1XKH7"/>
<dbReference type="Pfam" id="PF08531">
    <property type="entry name" value="Bac_rhamnosid_N"/>
    <property type="match status" value="1"/>
</dbReference>